<evidence type="ECO:0000256" key="1">
    <source>
        <dbReference type="ARBA" id="ARBA00022801"/>
    </source>
</evidence>
<dbReference type="STRING" id="747365.Thena_0377"/>
<dbReference type="Gene3D" id="3.10.50.10">
    <property type="match status" value="1"/>
</dbReference>
<feature type="domain" description="GH18" evidence="5">
    <location>
        <begin position="144"/>
        <end position="456"/>
    </location>
</feature>
<dbReference type="PANTHER" id="PTHR46066:SF2">
    <property type="entry name" value="CHITINASE DOMAIN-CONTAINING PROTEIN 1"/>
    <property type="match status" value="1"/>
</dbReference>
<evidence type="ECO:0000256" key="3">
    <source>
        <dbReference type="RuleBase" id="RU000489"/>
    </source>
</evidence>
<dbReference type="InterPro" id="IPR001579">
    <property type="entry name" value="Glyco_hydro_18_chit_AS"/>
</dbReference>
<dbReference type="SMART" id="SM00636">
    <property type="entry name" value="Glyco_18"/>
    <property type="match status" value="1"/>
</dbReference>
<dbReference type="GO" id="GO:0005975">
    <property type="term" value="P:carbohydrate metabolic process"/>
    <property type="evidence" value="ECO:0007669"/>
    <property type="project" value="InterPro"/>
</dbReference>
<dbReference type="AlphaFoldDB" id="M1E670"/>
<dbReference type="InterPro" id="IPR001223">
    <property type="entry name" value="Glyco_hydro18_cat"/>
</dbReference>
<dbReference type="GO" id="GO:0004553">
    <property type="term" value="F:hydrolase activity, hydrolyzing O-glycosyl compounds"/>
    <property type="evidence" value="ECO:0007669"/>
    <property type="project" value="InterPro"/>
</dbReference>
<reference evidence="6 7" key="1">
    <citation type="submission" date="2011-04" db="EMBL/GenBank/DDBJ databases">
        <title>The complete genome of Thermodesulfobium narugense DSM 14796.</title>
        <authorList>
            <consortium name="US DOE Joint Genome Institute (JGI-PGF)"/>
            <person name="Lucas S."/>
            <person name="Han J."/>
            <person name="Lapidus A."/>
            <person name="Bruce D."/>
            <person name="Goodwin L."/>
            <person name="Pitluck S."/>
            <person name="Peters L."/>
            <person name="Kyrpides N."/>
            <person name="Mavromatis K."/>
            <person name="Pagani I."/>
            <person name="Ivanova N."/>
            <person name="Ovchinnikova G."/>
            <person name="Zhang X."/>
            <person name="Saunders L."/>
            <person name="Detter J.C."/>
            <person name="Tapia R."/>
            <person name="Han C."/>
            <person name="Land M."/>
            <person name="Hauser L."/>
            <person name="Markowitz V."/>
            <person name="Cheng J.-F."/>
            <person name="Hugenholtz P."/>
            <person name="Woyke T."/>
            <person name="Wu D."/>
            <person name="Spring S."/>
            <person name="Schroeder M."/>
            <person name="Brambilla E."/>
            <person name="Klenk H.-P."/>
            <person name="Eisen J.A."/>
        </authorList>
    </citation>
    <scope>NUCLEOTIDE SEQUENCE [LARGE SCALE GENOMIC DNA]</scope>
    <source>
        <strain evidence="6 7">DSM 14796</strain>
    </source>
</reference>
<dbReference type="Proteomes" id="UP000011765">
    <property type="component" value="Chromosome"/>
</dbReference>
<proteinExistence type="inferred from homology"/>
<dbReference type="PROSITE" id="PS51910">
    <property type="entry name" value="GH18_2"/>
    <property type="match status" value="1"/>
</dbReference>
<dbReference type="SUPFAM" id="SSF51445">
    <property type="entry name" value="(Trans)glycosidases"/>
    <property type="match status" value="1"/>
</dbReference>
<dbReference type="EMBL" id="CP002690">
    <property type="protein sequence ID" value="AEE14023.1"/>
    <property type="molecule type" value="Genomic_DNA"/>
</dbReference>
<dbReference type="HOGENOM" id="CLU_020253_1_0_9"/>
<dbReference type="PROSITE" id="PS01095">
    <property type="entry name" value="GH18_1"/>
    <property type="match status" value="1"/>
</dbReference>
<evidence type="ECO:0000259" key="5">
    <source>
        <dbReference type="PROSITE" id="PS51910"/>
    </source>
</evidence>
<comment type="similarity">
    <text evidence="4">Belongs to the glycosyl hydrolase 18 family.</text>
</comment>
<name>M1E670_9BACT</name>
<dbReference type="GO" id="GO:0008061">
    <property type="term" value="F:chitin binding"/>
    <property type="evidence" value="ECO:0007669"/>
    <property type="project" value="InterPro"/>
</dbReference>
<evidence type="ECO:0000256" key="2">
    <source>
        <dbReference type="ARBA" id="ARBA00023295"/>
    </source>
</evidence>
<accession>M1E670</accession>
<dbReference type="Gene3D" id="3.20.20.80">
    <property type="entry name" value="Glycosidases"/>
    <property type="match status" value="1"/>
</dbReference>
<dbReference type="eggNOG" id="COG3858">
    <property type="taxonomic scope" value="Bacteria"/>
</dbReference>
<dbReference type="InterPro" id="IPR011583">
    <property type="entry name" value="Chitinase_II/V-like_cat"/>
</dbReference>
<dbReference type="Pfam" id="PF00704">
    <property type="entry name" value="Glyco_hydro_18"/>
    <property type="match status" value="1"/>
</dbReference>
<keyword evidence="1 3" id="KW-0378">Hydrolase</keyword>
<evidence type="ECO:0000313" key="7">
    <source>
        <dbReference type="Proteomes" id="UP000011765"/>
    </source>
</evidence>
<dbReference type="OrthoDB" id="9769314at2"/>
<dbReference type="InterPro" id="IPR017853">
    <property type="entry name" value="GH"/>
</dbReference>
<evidence type="ECO:0000313" key="6">
    <source>
        <dbReference type="EMBL" id="AEE14023.1"/>
    </source>
</evidence>
<sequence length="468" mass="53787">MYKFILSLIFIFLFASLGQICAFDKDLYVVSYPNNFAGEALKNNDGLFMLANNIKLVTKKNFLINPKEKRVYIFDVKFTLPDKEVVSLESVNFPLKSINKNYYVDLNSLSNLFGFDILDENDYYLLKQGKELGVPFQKEKPKGIVGLGFSTAKDFSDIRKIDLNSDVNTISFTWFSLEDSFGNFSNNADIGVVDYLHEKGYKVWGLFNNRFNPDLTHKLLENKYSIENAINQIVMYAIVYHLDGVNIDFENFSDLDKTKFNYFVKKLSEKLKKTNILLSVDVTVPDNNSSWSLCYDRKTISELSDYLVLMTYDEFTKGSERAGPTASLFWVEKGLKNTLKEVEPTKVLLGIPFYTREWIEEPSGKIVGVKALDNKDLKGFIEENKLSPQFDKKYGLYHVSFYRYNLKHEVWFDNSETMSNKLELIKKYKLGGFAIWKLESAGDSSWISFSNAFGDKLLINIGGTKNGE</sequence>
<keyword evidence="2 3" id="KW-0326">Glycosidase</keyword>
<protein>
    <submittedName>
        <fullName evidence="6">Glycoside hydrolase family 18</fullName>
    </submittedName>
</protein>
<dbReference type="KEGG" id="tnr:Thena_0377"/>
<dbReference type="InterPro" id="IPR029070">
    <property type="entry name" value="Chitinase_insertion_sf"/>
</dbReference>
<gene>
    <name evidence="6" type="ORF">Thena_0377</name>
</gene>
<keyword evidence="7" id="KW-1185">Reference proteome</keyword>
<evidence type="ECO:0000256" key="4">
    <source>
        <dbReference type="RuleBase" id="RU004453"/>
    </source>
</evidence>
<organism evidence="6 7">
    <name type="scientific">Thermodesulfobium narugense DSM 14796</name>
    <dbReference type="NCBI Taxonomy" id="747365"/>
    <lineage>
        <taxon>Bacteria</taxon>
        <taxon>Pseudomonadati</taxon>
        <taxon>Thermodesulfobiota</taxon>
        <taxon>Thermodesulfobiia</taxon>
        <taxon>Thermodesulfobiales</taxon>
        <taxon>Thermodesulfobiaceae</taxon>
        <taxon>Thermodesulfobium</taxon>
    </lineage>
</organism>
<dbReference type="PANTHER" id="PTHR46066">
    <property type="entry name" value="CHITINASE DOMAIN-CONTAINING PROTEIN 1 FAMILY MEMBER"/>
    <property type="match status" value="1"/>
</dbReference>